<dbReference type="InterPro" id="IPR051327">
    <property type="entry name" value="MATE_MepA_subfamily"/>
</dbReference>
<proteinExistence type="inferred from homology"/>
<feature type="transmembrane region" description="Helical" evidence="10">
    <location>
        <begin position="138"/>
        <end position="155"/>
    </location>
</feature>
<feature type="transmembrane region" description="Helical" evidence="10">
    <location>
        <begin position="273"/>
        <end position="293"/>
    </location>
</feature>
<evidence type="ECO:0000256" key="3">
    <source>
        <dbReference type="ARBA" id="ARBA00022106"/>
    </source>
</evidence>
<keyword evidence="7 10" id="KW-1133">Transmembrane helix</keyword>
<accession>A0ABU0JTU2</accession>
<evidence type="ECO:0000256" key="5">
    <source>
        <dbReference type="ARBA" id="ARBA00022475"/>
    </source>
</evidence>
<feature type="transmembrane region" description="Helical" evidence="10">
    <location>
        <begin position="167"/>
        <end position="186"/>
    </location>
</feature>
<feature type="transmembrane region" description="Helical" evidence="10">
    <location>
        <begin position="420"/>
        <end position="439"/>
    </location>
</feature>
<dbReference type="EMBL" id="JAUSWN010000009">
    <property type="protein sequence ID" value="MDQ0479558.1"/>
    <property type="molecule type" value="Genomic_DNA"/>
</dbReference>
<keyword evidence="8 10" id="KW-0472">Membrane</keyword>
<feature type="transmembrane region" description="Helical" evidence="10">
    <location>
        <begin position="96"/>
        <end position="118"/>
    </location>
</feature>
<evidence type="ECO:0000256" key="7">
    <source>
        <dbReference type="ARBA" id="ARBA00022989"/>
    </source>
</evidence>
<feature type="transmembrane region" description="Helical" evidence="10">
    <location>
        <begin position="396"/>
        <end position="414"/>
    </location>
</feature>
<feature type="transmembrane region" description="Helical" evidence="10">
    <location>
        <begin position="363"/>
        <end position="384"/>
    </location>
</feature>
<evidence type="ECO:0000256" key="4">
    <source>
        <dbReference type="ARBA" id="ARBA00022448"/>
    </source>
</evidence>
<feature type="transmembrane region" description="Helical" evidence="10">
    <location>
        <begin position="64"/>
        <end position="84"/>
    </location>
</feature>
<evidence type="ECO:0000256" key="9">
    <source>
        <dbReference type="ARBA" id="ARBA00023251"/>
    </source>
</evidence>
<dbReference type="CDD" id="cd13143">
    <property type="entry name" value="MATE_MepA_like"/>
    <property type="match status" value="1"/>
</dbReference>
<keyword evidence="9" id="KW-0046">Antibiotic resistance</keyword>
<organism evidence="11 12">
    <name type="scientific">Hathewaya limosa</name>
    <name type="common">Clostridium limosum</name>
    <dbReference type="NCBI Taxonomy" id="1536"/>
    <lineage>
        <taxon>Bacteria</taxon>
        <taxon>Bacillati</taxon>
        <taxon>Bacillota</taxon>
        <taxon>Clostridia</taxon>
        <taxon>Eubacteriales</taxon>
        <taxon>Clostridiaceae</taxon>
        <taxon>Hathewaya</taxon>
    </lineage>
</organism>
<keyword evidence="6 10" id="KW-0812">Transmembrane</keyword>
<evidence type="ECO:0000313" key="12">
    <source>
        <dbReference type="Proteomes" id="UP001224418"/>
    </source>
</evidence>
<dbReference type="InterPro" id="IPR002528">
    <property type="entry name" value="MATE_fam"/>
</dbReference>
<comment type="similarity">
    <text evidence="2">Belongs to the multi antimicrobial extrusion (MATE) (TC 2.A.66.1) family. MepA subfamily.</text>
</comment>
<dbReference type="PANTHER" id="PTHR43823">
    <property type="entry name" value="SPORULATION PROTEIN YKVU"/>
    <property type="match status" value="1"/>
</dbReference>
<keyword evidence="5" id="KW-1003">Cell membrane</keyword>
<gene>
    <name evidence="11" type="ORF">QOZ93_001299</name>
</gene>
<evidence type="ECO:0000256" key="1">
    <source>
        <dbReference type="ARBA" id="ARBA00004651"/>
    </source>
</evidence>
<feature type="transmembrane region" description="Helical" evidence="10">
    <location>
        <begin position="323"/>
        <end position="343"/>
    </location>
</feature>
<evidence type="ECO:0000256" key="8">
    <source>
        <dbReference type="ARBA" id="ARBA00023136"/>
    </source>
</evidence>
<name>A0ABU0JTU2_HATLI</name>
<feature type="transmembrane region" description="Helical" evidence="10">
    <location>
        <begin position="239"/>
        <end position="261"/>
    </location>
</feature>
<dbReference type="PANTHER" id="PTHR43823:SF3">
    <property type="entry name" value="MULTIDRUG EXPORT PROTEIN MEPA"/>
    <property type="match status" value="1"/>
</dbReference>
<evidence type="ECO:0000256" key="10">
    <source>
        <dbReference type="SAM" id="Phobius"/>
    </source>
</evidence>
<dbReference type="InterPro" id="IPR045070">
    <property type="entry name" value="MATE_MepA-like"/>
</dbReference>
<comment type="caution">
    <text evidence="11">The sequence shown here is derived from an EMBL/GenBank/DDBJ whole genome shotgun (WGS) entry which is preliminary data.</text>
</comment>
<dbReference type="InterPro" id="IPR048279">
    <property type="entry name" value="MdtK-like"/>
</dbReference>
<sequence>MSTSVDKNTETKGLRKKFLKYLLPSVASMWVYSLYTIVDGIFVSRGVGPTALASVNIAMPFVNFIFSVSMLFTTGASTMIAIHLGRNDSKKANEIFSMNVTLLVIVSMAILITSLLNLDKLALFLGASKTTIEFVKTYLKIIIIFNMFFIVSYSLEVIIKTDGFPQYAIVGVVISALTNIVLDWLFVIEFKWGIEGAAVATGISQLFSCIFFLVHFLKRKGSRLNFVKFKFDFSIIRKILFIGVPDGITELSSGVVIFLFNQSILRYIGENGVVTYSIISYVNTLIIMTMIGITQGMQPLTSFYYGKGENSTVKKLLKMSFRVIGYCSIIVFVISMFFTRPIVRVFIDGNVQGDIFNYSVKAFRIFSISFLILGYNILISGFFASVAKPIHATIISLGRGLIIIIASLFVMVALFGGNGIWMATSVSEGICLILSSFILKKSNLKRYKADNKKIEENKSKIKEEDDDEQEVLDA</sequence>
<evidence type="ECO:0000256" key="2">
    <source>
        <dbReference type="ARBA" id="ARBA00008417"/>
    </source>
</evidence>
<dbReference type="Pfam" id="PF01554">
    <property type="entry name" value="MatE"/>
    <property type="match status" value="2"/>
</dbReference>
<dbReference type="PIRSF" id="PIRSF006603">
    <property type="entry name" value="DinF"/>
    <property type="match status" value="1"/>
</dbReference>
<dbReference type="RefSeq" id="WP_307355572.1">
    <property type="nucleotide sequence ID" value="NZ_BAAACJ010000033.1"/>
</dbReference>
<protein>
    <recommendedName>
        <fullName evidence="3">Multidrug export protein MepA</fullName>
    </recommendedName>
</protein>
<evidence type="ECO:0000256" key="6">
    <source>
        <dbReference type="ARBA" id="ARBA00022692"/>
    </source>
</evidence>
<feature type="transmembrane region" description="Helical" evidence="10">
    <location>
        <begin position="198"/>
        <end position="218"/>
    </location>
</feature>
<reference evidence="11 12" key="1">
    <citation type="submission" date="2023-07" db="EMBL/GenBank/DDBJ databases">
        <title>Genomic Encyclopedia of Type Strains, Phase IV (KMG-IV): sequencing the most valuable type-strain genomes for metagenomic binning, comparative biology and taxonomic classification.</title>
        <authorList>
            <person name="Goeker M."/>
        </authorList>
    </citation>
    <scope>NUCLEOTIDE SEQUENCE [LARGE SCALE GENOMIC DNA]</scope>
    <source>
        <strain evidence="11 12">DSM 1400</strain>
    </source>
</reference>
<keyword evidence="12" id="KW-1185">Reference proteome</keyword>
<comment type="subcellular location">
    <subcellularLocation>
        <location evidence="1">Cell membrane</location>
        <topology evidence="1">Multi-pass membrane protein</topology>
    </subcellularLocation>
</comment>
<keyword evidence="4" id="KW-0813">Transport</keyword>
<evidence type="ECO:0000313" key="11">
    <source>
        <dbReference type="EMBL" id="MDQ0479558.1"/>
    </source>
</evidence>
<dbReference type="Proteomes" id="UP001224418">
    <property type="component" value="Unassembled WGS sequence"/>
</dbReference>
<feature type="transmembrane region" description="Helical" evidence="10">
    <location>
        <begin position="21"/>
        <end position="44"/>
    </location>
</feature>